<evidence type="ECO:0000313" key="1">
    <source>
        <dbReference type="EMBL" id="KJA17247.1"/>
    </source>
</evidence>
<dbReference type="OrthoDB" id="3231351at2759"/>
<protein>
    <submittedName>
        <fullName evidence="1">Uncharacterized protein</fullName>
    </submittedName>
</protein>
<sequence>KASEPQIGAINWTNNLVWALLGEIEKDNNYRVLFGKRDPSENTSGERKSMVYKRIAQAVLPDLFGINANTIRDRIKAKIEILTKTYARFATRLCATGEGVTDGDSQSTEKTLDFYISGEGPCVETPYHARNIWNEIEKEFIFFPALHRI</sequence>
<reference evidence="2" key="1">
    <citation type="submission" date="2014-04" db="EMBL/GenBank/DDBJ databases">
        <title>Evolutionary Origins and Diversification of the Mycorrhizal Mutualists.</title>
        <authorList>
            <consortium name="DOE Joint Genome Institute"/>
            <consortium name="Mycorrhizal Genomics Consortium"/>
            <person name="Kohler A."/>
            <person name="Kuo A."/>
            <person name="Nagy L.G."/>
            <person name="Floudas D."/>
            <person name="Copeland A."/>
            <person name="Barry K.W."/>
            <person name="Cichocki N."/>
            <person name="Veneault-Fourrey C."/>
            <person name="LaButti K."/>
            <person name="Lindquist E.A."/>
            <person name="Lipzen A."/>
            <person name="Lundell T."/>
            <person name="Morin E."/>
            <person name="Murat C."/>
            <person name="Riley R."/>
            <person name="Ohm R."/>
            <person name="Sun H."/>
            <person name="Tunlid A."/>
            <person name="Henrissat B."/>
            <person name="Grigoriev I.V."/>
            <person name="Hibbett D.S."/>
            <person name="Martin F."/>
        </authorList>
    </citation>
    <scope>NUCLEOTIDE SEQUENCE [LARGE SCALE GENOMIC DNA]</scope>
    <source>
        <strain evidence="2">FD-334 SS-4</strain>
    </source>
</reference>
<name>A0A0D2KRJ5_HYPSF</name>
<evidence type="ECO:0000313" key="2">
    <source>
        <dbReference type="Proteomes" id="UP000054270"/>
    </source>
</evidence>
<proteinExistence type="predicted"/>
<dbReference type="AlphaFoldDB" id="A0A0D2KRJ5"/>
<keyword evidence="2" id="KW-1185">Reference proteome</keyword>
<dbReference type="Proteomes" id="UP000054270">
    <property type="component" value="Unassembled WGS sequence"/>
</dbReference>
<dbReference type="EMBL" id="KN817606">
    <property type="protein sequence ID" value="KJA17247.1"/>
    <property type="molecule type" value="Genomic_DNA"/>
</dbReference>
<accession>A0A0D2KRJ5</accession>
<organism evidence="1 2">
    <name type="scientific">Hypholoma sublateritium (strain FD-334 SS-4)</name>
    <dbReference type="NCBI Taxonomy" id="945553"/>
    <lineage>
        <taxon>Eukaryota</taxon>
        <taxon>Fungi</taxon>
        <taxon>Dikarya</taxon>
        <taxon>Basidiomycota</taxon>
        <taxon>Agaricomycotina</taxon>
        <taxon>Agaricomycetes</taxon>
        <taxon>Agaricomycetidae</taxon>
        <taxon>Agaricales</taxon>
        <taxon>Agaricineae</taxon>
        <taxon>Strophariaceae</taxon>
        <taxon>Hypholoma</taxon>
    </lineage>
</organism>
<feature type="non-terminal residue" evidence="1">
    <location>
        <position position="149"/>
    </location>
</feature>
<gene>
    <name evidence="1" type="ORF">HYPSUDRAFT_106891</name>
</gene>
<feature type="non-terminal residue" evidence="1">
    <location>
        <position position="1"/>
    </location>
</feature>